<feature type="compositionally biased region" description="Basic and acidic residues" evidence="5">
    <location>
        <begin position="75"/>
        <end position="87"/>
    </location>
</feature>
<organism evidence="7 8">
    <name type="scientific">Tetrahymena thermophila (strain SB210)</name>
    <dbReference type="NCBI Taxonomy" id="312017"/>
    <lineage>
        <taxon>Eukaryota</taxon>
        <taxon>Sar</taxon>
        <taxon>Alveolata</taxon>
        <taxon>Ciliophora</taxon>
        <taxon>Intramacronucleata</taxon>
        <taxon>Oligohymenophorea</taxon>
        <taxon>Hymenostomatida</taxon>
        <taxon>Tetrahymenina</taxon>
        <taxon>Tetrahymenidae</taxon>
        <taxon>Tetrahymena</taxon>
    </lineage>
</organism>
<dbReference type="SUPFAM" id="SSF55120">
    <property type="entry name" value="Pseudouridine synthase"/>
    <property type="match status" value="1"/>
</dbReference>
<dbReference type="Pfam" id="PF01479">
    <property type="entry name" value="S4"/>
    <property type="match status" value="1"/>
</dbReference>
<gene>
    <name evidence="7" type="ORF">TTHERM_00279940</name>
</gene>
<dbReference type="Gene3D" id="3.30.70.1560">
    <property type="entry name" value="Alpha-L RNA-binding motif"/>
    <property type="match status" value="1"/>
</dbReference>
<dbReference type="PROSITE" id="PS01149">
    <property type="entry name" value="PSI_RSU"/>
    <property type="match status" value="1"/>
</dbReference>
<dbReference type="SUPFAM" id="SSF55174">
    <property type="entry name" value="Alpha-L RNA-binding motif"/>
    <property type="match status" value="1"/>
</dbReference>
<dbReference type="PROSITE" id="PS50889">
    <property type="entry name" value="S4"/>
    <property type="match status" value="1"/>
</dbReference>
<dbReference type="InterPro" id="IPR042092">
    <property type="entry name" value="PsdUridine_s_RsuA/RluB/E/F_cat"/>
</dbReference>
<dbReference type="FunFam" id="3.10.290.10:FF:000003">
    <property type="entry name" value="Pseudouridine synthase"/>
    <property type="match status" value="1"/>
</dbReference>
<dbReference type="GO" id="GO:0006364">
    <property type="term" value="P:rRNA processing"/>
    <property type="evidence" value="ECO:0007669"/>
    <property type="project" value="UniProtKB-ARBA"/>
</dbReference>
<dbReference type="FunCoup" id="I7M8E1">
    <property type="interactions" value="14"/>
</dbReference>
<dbReference type="STRING" id="312017.I7M8E1"/>
<dbReference type="AlphaFoldDB" id="I7M8E1"/>
<keyword evidence="3" id="KW-0694">RNA-binding</keyword>
<dbReference type="InterPro" id="IPR018496">
    <property type="entry name" value="PsdUridine_synth_RsuA/RluB_CS"/>
</dbReference>
<feature type="compositionally biased region" description="Basic and acidic residues" evidence="5">
    <location>
        <begin position="115"/>
        <end position="133"/>
    </location>
</feature>
<evidence type="ECO:0000256" key="3">
    <source>
        <dbReference type="PROSITE-ProRule" id="PRU00182"/>
    </source>
</evidence>
<evidence type="ECO:0000313" key="7">
    <source>
        <dbReference type="EMBL" id="EAR97905.2"/>
    </source>
</evidence>
<evidence type="ECO:0000256" key="5">
    <source>
        <dbReference type="SAM" id="MobiDB-lite"/>
    </source>
</evidence>
<protein>
    <submittedName>
        <fullName evidence="7">tRNA rRNA pseudouridine synthase, putative</fullName>
    </submittedName>
</protein>
<evidence type="ECO:0000256" key="4">
    <source>
        <dbReference type="SAM" id="Coils"/>
    </source>
</evidence>
<evidence type="ECO:0000256" key="1">
    <source>
        <dbReference type="ARBA" id="ARBA00008348"/>
    </source>
</evidence>
<keyword evidence="2" id="KW-0413">Isomerase</keyword>
<dbReference type="InterPro" id="IPR050343">
    <property type="entry name" value="RsuA_PseudoU_synthase"/>
</dbReference>
<dbReference type="Gene3D" id="3.10.290.10">
    <property type="entry name" value="RNA-binding S4 domain"/>
    <property type="match status" value="1"/>
</dbReference>
<dbReference type="PANTHER" id="PTHR47683">
    <property type="entry name" value="PSEUDOURIDINE SYNTHASE FAMILY PROTEIN-RELATED"/>
    <property type="match status" value="1"/>
</dbReference>
<evidence type="ECO:0000256" key="2">
    <source>
        <dbReference type="ARBA" id="ARBA00023235"/>
    </source>
</evidence>
<dbReference type="InParanoid" id="I7M8E1"/>
<dbReference type="GO" id="GO:0003723">
    <property type="term" value="F:RNA binding"/>
    <property type="evidence" value="ECO:0007669"/>
    <property type="project" value="UniProtKB-KW"/>
</dbReference>
<dbReference type="SMART" id="SM00363">
    <property type="entry name" value="S4"/>
    <property type="match status" value="1"/>
</dbReference>
<keyword evidence="8" id="KW-1185">Reference proteome</keyword>
<dbReference type="NCBIfam" id="TIGR00093">
    <property type="entry name" value="pseudouridine synthase"/>
    <property type="match status" value="1"/>
</dbReference>
<dbReference type="OrthoDB" id="440619at2759"/>
<dbReference type="KEGG" id="tet:TTHERM_00279940"/>
<dbReference type="EMBL" id="GG662656">
    <property type="protein sequence ID" value="EAR97905.2"/>
    <property type="molecule type" value="Genomic_DNA"/>
</dbReference>
<name>I7M8E1_TETTS</name>
<dbReference type="InterPro" id="IPR036986">
    <property type="entry name" value="S4_RNA-bd_sf"/>
</dbReference>
<dbReference type="GeneID" id="7843268"/>
<evidence type="ECO:0000259" key="6">
    <source>
        <dbReference type="SMART" id="SM00363"/>
    </source>
</evidence>
<dbReference type="InterPro" id="IPR006145">
    <property type="entry name" value="PsdUridine_synth_RsuA/RluA"/>
</dbReference>
<dbReference type="GO" id="GO:0001522">
    <property type="term" value="P:pseudouridine synthesis"/>
    <property type="evidence" value="ECO:0007669"/>
    <property type="project" value="InterPro"/>
</dbReference>
<feature type="domain" description="RNA-binding S4" evidence="6">
    <location>
        <begin position="169"/>
        <end position="232"/>
    </location>
</feature>
<accession>I7M8E1</accession>
<dbReference type="InterPro" id="IPR020094">
    <property type="entry name" value="TruA/RsuA/RluB/E/F_N"/>
</dbReference>
<comment type="similarity">
    <text evidence="1">Belongs to the pseudouridine synthase RsuA family.</text>
</comment>
<dbReference type="PANTHER" id="PTHR47683:SF2">
    <property type="entry name" value="RNA-BINDING S4 DOMAIN-CONTAINING PROTEIN"/>
    <property type="match status" value="1"/>
</dbReference>
<keyword evidence="4" id="KW-0175">Coiled coil</keyword>
<dbReference type="Gene3D" id="3.30.70.580">
    <property type="entry name" value="Pseudouridine synthase I, catalytic domain, N-terminal subdomain"/>
    <property type="match status" value="1"/>
</dbReference>
<dbReference type="InterPro" id="IPR020103">
    <property type="entry name" value="PsdUridine_synth_cat_dom_sf"/>
</dbReference>
<dbReference type="RefSeq" id="XP_001018150.2">
    <property type="nucleotide sequence ID" value="XM_001018150.3"/>
</dbReference>
<evidence type="ECO:0000313" key="8">
    <source>
        <dbReference type="Proteomes" id="UP000009168"/>
    </source>
</evidence>
<dbReference type="eggNOG" id="ENOG502QT4T">
    <property type="taxonomic scope" value="Eukaryota"/>
</dbReference>
<feature type="coiled-coil region" evidence="4">
    <location>
        <begin position="144"/>
        <end position="171"/>
    </location>
</feature>
<reference evidence="8" key="1">
    <citation type="journal article" date="2006" name="PLoS Biol.">
        <title>Macronuclear genome sequence of the ciliate Tetrahymena thermophila, a model eukaryote.</title>
        <authorList>
            <person name="Eisen J.A."/>
            <person name="Coyne R.S."/>
            <person name="Wu M."/>
            <person name="Wu D."/>
            <person name="Thiagarajan M."/>
            <person name="Wortman J.R."/>
            <person name="Badger J.H."/>
            <person name="Ren Q."/>
            <person name="Amedeo P."/>
            <person name="Jones K.M."/>
            <person name="Tallon L.J."/>
            <person name="Delcher A.L."/>
            <person name="Salzberg S.L."/>
            <person name="Silva J.C."/>
            <person name="Haas B.J."/>
            <person name="Majoros W.H."/>
            <person name="Farzad M."/>
            <person name="Carlton J.M."/>
            <person name="Smith R.K. Jr."/>
            <person name="Garg J."/>
            <person name="Pearlman R.E."/>
            <person name="Karrer K.M."/>
            <person name="Sun L."/>
            <person name="Manning G."/>
            <person name="Elde N.C."/>
            <person name="Turkewitz A.P."/>
            <person name="Asai D.J."/>
            <person name="Wilkes D.E."/>
            <person name="Wang Y."/>
            <person name="Cai H."/>
            <person name="Collins K."/>
            <person name="Stewart B.A."/>
            <person name="Lee S.R."/>
            <person name="Wilamowska K."/>
            <person name="Weinberg Z."/>
            <person name="Ruzzo W.L."/>
            <person name="Wloga D."/>
            <person name="Gaertig J."/>
            <person name="Frankel J."/>
            <person name="Tsao C.-C."/>
            <person name="Gorovsky M.A."/>
            <person name="Keeling P.J."/>
            <person name="Waller R.F."/>
            <person name="Patron N.J."/>
            <person name="Cherry J.M."/>
            <person name="Stover N.A."/>
            <person name="Krieger C.J."/>
            <person name="del Toro C."/>
            <person name="Ryder H.F."/>
            <person name="Williamson S.C."/>
            <person name="Barbeau R.A."/>
            <person name="Hamilton E.P."/>
            <person name="Orias E."/>
        </authorList>
    </citation>
    <scope>NUCLEOTIDE SEQUENCE [LARGE SCALE GENOMIC DNA]</scope>
    <source>
        <strain evidence="8">SB210</strain>
    </source>
</reference>
<dbReference type="InterPro" id="IPR000748">
    <property type="entry name" value="PsdUridine_synth_RsuA/RluB/E/F"/>
</dbReference>
<dbReference type="Proteomes" id="UP000009168">
    <property type="component" value="Unassembled WGS sequence"/>
</dbReference>
<dbReference type="InterPro" id="IPR002942">
    <property type="entry name" value="S4_RNA-bd"/>
</dbReference>
<feature type="region of interest" description="Disordered" evidence="5">
    <location>
        <begin position="75"/>
        <end position="133"/>
    </location>
</feature>
<dbReference type="CDD" id="cd00165">
    <property type="entry name" value="S4"/>
    <property type="match status" value="1"/>
</dbReference>
<dbReference type="GO" id="GO:0009982">
    <property type="term" value="F:pseudouridine synthase activity"/>
    <property type="evidence" value="ECO:0007669"/>
    <property type="project" value="InterPro"/>
</dbReference>
<dbReference type="Pfam" id="PF00849">
    <property type="entry name" value="PseudoU_synth_2"/>
    <property type="match status" value="1"/>
</dbReference>
<sequence>MIRGLLLNCLFRPQPVVKQTLFNQVQYFARRTAKNKQILEANQEVFNRAKQIEEENEYKLKQAELIKEAMEASQQKEEQVKKVEKPQKSSRSKLNENIEQNEEDIQIVQKKQKIKSPELDKKTTQKSELARNDDDIDDSEVRRIQLLKDQKVQQQIQYERLRKQVMNEERLSKYLSRSGVCSRRQAEKMIKDGLIKVDGKVATSNLPVTPKNNIEIFTQRGEKFAPVKQNAKIWIFYKPRGMICSHDDPLKRPSVFNYIYNNTKIKEPHIIAVGRLDYNSEGLILLTNDGDIAQCLEQPESNIYRQYRVRVQGELDERKLLKLRQGTVINGVQYGPFNVEIDKRQSSNTWLTVGLYTGKNREIRKVMQKFDLRVSRLKRLSYGPYKIGSMLPGQIFETYVNDELKRKIYLYMRKRLQLSQADMKAYLVDKFGEDLFLNNKPDEDLTLDKIAKKAYKELDQNSLRTQLLEQKNEKHEI</sequence>
<proteinExistence type="inferred from homology"/>